<dbReference type="AlphaFoldDB" id="A0A1C7N378"/>
<evidence type="ECO:0000313" key="2">
    <source>
        <dbReference type="Proteomes" id="UP000093000"/>
    </source>
</evidence>
<dbReference type="EMBL" id="LUGH01000642">
    <property type="protein sequence ID" value="OBZ83552.1"/>
    <property type="molecule type" value="Genomic_DNA"/>
</dbReference>
<reference evidence="1 2" key="1">
    <citation type="submission" date="2016-03" db="EMBL/GenBank/DDBJ databases">
        <title>Choanephora cucurbitarum.</title>
        <authorList>
            <person name="Min B."/>
            <person name="Park H."/>
            <person name="Park J.-H."/>
            <person name="Shin H.-D."/>
            <person name="Choi I.-G."/>
        </authorList>
    </citation>
    <scope>NUCLEOTIDE SEQUENCE [LARGE SCALE GENOMIC DNA]</scope>
    <source>
        <strain evidence="1 2">KUS-F28377</strain>
    </source>
</reference>
<name>A0A1C7N378_9FUNG</name>
<organism evidence="1 2">
    <name type="scientific">Choanephora cucurbitarum</name>
    <dbReference type="NCBI Taxonomy" id="101091"/>
    <lineage>
        <taxon>Eukaryota</taxon>
        <taxon>Fungi</taxon>
        <taxon>Fungi incertae sedis</taxon>
        <taxon>Mucoromycota</taxon>
        <taxon>Mucoromycotina</taxon>
        <taxon>Mucoromycetes</taxon>
        <taxon>Mucorales</taxon>
        <taxon>Mucorineae</taxon>
        <taxon>Choanephoraceae</taxon>
        <taxon>Choanephoroideae</taxon>
        <taxon>Choanephora</taxon>
    </lineage>
</organism>
<protein>
    <submittedName>
        <fullName evidence="1">Uncharacterized protein</fullName>
    </submittedName>
</protein>
<dbReference type="Proteomes" id="UP000093000">
    <property type="component" value="Unassembled WGS sequence"/>
</dbReference>
<accession>A0A1C7N378</accession>
<gene>
    <name evidence="1" type="ORF">A0J61_08401</name>
</gene>
<dbReference type="InParanoid" id="A0A1C7N378"/>
<comment type="caution">
    <text evidence="1">The sequence shown here is derived from an EMBL/GenBank/DDBJ whole genome shotgun (WGS) entry which is preliminary data.</text>
</comment>
<proteinExistence type="predicted"/>
<keyword evidence="2" id="KW-1185">Reference proteome</keyword>
<evidence type="ECO:0000313" key="1">
    <source>
        <dbReference type="EMBL" id="OBZ83552.1"/>
    </source>
</evidence>
<sequence length="85" mass="9733">MVHKRNPSQSFVITDDVLRPPKLSLANAKSVTNELKTTSDESLLVTQPSPNTVRMISEKESVPKKDPYWLGWCVVRIKKVFIFVY</sequence>